<evidence type="ECO:0000313" key="2">
    <source>
        <dbReference type="Proteomes" id="UP000503046"/>
    </source>
</evidence>
<sequence length="152" mass="16944">MTEKTIQQIAREHAYERAYADLDRRVLSMQQSAIANNVDPDEVALIGSAYHPLARHIIKMIFLDGEDINTALQVVNRFTSTLTSEFVAAVVKLQDMQGQKLSPRQFIPFVQAVIDDHAGRVDVNISAMMQSAQINGKPVLNDNPTLDPEKVN</sequence>
<evidence type="ECO:0000313" key="1">
    <source>
        <dbReference type="EMBL" id="QIG66073.1"/>
    </source>
</evidence>
<proteinExistence type="predicted"/>
<keyword evidence="2" id="KW-1185">Reference proteome</keyword>
<accession>A0A6G6XXU5</accession>
<reference evidence="1 2" key="1">
    <citation type="submission" date="2020-02" db="EMBL/GenBank/DDBJ databases">
        <title>Identification and Characterization of First Virulent Phages, Including a Novel Jumbo Virus, Infecting Ochrobactrum spp.</title>
        <authorList>
            <person name="Decewicz P."/>
            <person name="Golec P."/>
            <person name="Szymczak M."/>
            <person name="Radlinska M."/>
            <person name="Dziewit L."/>
        </authorList>
    </citation>
    <scope>NUCLEOTIDE SEQUENCE [LARGE SCALE GENOMIC DNA]</scope>
</reference>
<dbReference type="Proteomes" id="UP000503046">
    <property type="component" value="Segment"/>
</dbReference>
<protein>
    <submittedName>
        <fullName evidence="1">Uncharacterized protein</fullName>
    </submittedName>
</protein>
<organism evidence="1 2">
    <name type="scientific">Ochrobactrum phage vB_OspP_OH</name>
    <dbReference type="NCBI Taxonomy" id="2712957"/>
    <lineage>
        <taxon>Viruses</taxon>
        <taxon>Duplodnaviria</taxon>
        <taxon>Heunggongvirae</taxon>
        <taxon>Uroviricota</taxon>
        <taxon>Caudoviricetes</taxon>
        <taxon>Wolominvirus</taxon>
        <taxon>Wolominvirus OH</taxon>
    </lineage>
</organism>
<gene>
    <name evidence="1" type="ORF">phiOH_p17</name>
</gene>
<name>A0A6G6XXU5_9CAUD</name>
<dbReference type="EMBL" id="MT028492">
    <property type="protein sequence ID" value="QIG66073.1"/>
    <property type="molecule type" value="Genomic_DNA"/>
</dbReference>